<reference evidence="9 10" key="1">
    <citation type="submission" date="2021-07" db="EMBL/GenBank/DDBJ databases">
        <authorList>
            <consortium name="Genoscope - CEA"/>
            <person name="William W."/>
        </authorList>
    </citation>
    <scope>NUCLEOTIDE SEQUENCE [LARGE SCALE GENOMIC DNA]</scope>
</reference>
<dbReference type="PANTHER" id="PTHR12154:SF4">
    <property type="entry name" value="UDP-N-ACETYLGLUCOSAMINE TRANSFERASE SUBUNIT ALG14 HOMOLOG"/>
    <property type="match status" value="1"/>
</dbReference>
<evidence type="ECO:0000256" key="4">
    <source>
        <dbReference type="ARBA" id="ARBA00022692"/>
    </source>
</evidence>
<evidence type="ECO:0000313" key="9">
    <source>
        <dbReference type="EMBL" id="CAG7883810.1"/>
    </source>
</evidence>
<dbReference type="InterPro" id="IPR001938">
    <property type="entry name" value="Thaumatin"/>
</dbReference>
<dbReference type="PROSITE" id="PS51367">
    <property type="entry name" value="THAUMATIN_2"/>
    <property type="match status" value="1"/>
</dbReference>
<organism evidence="9 10">
    <name type="scientific">Brassica campestris</name>
    <name type="common">Field mustard</name>
    <dbReference type="NCBI Taxonomy" id="3711"/>
    <lineage>
        <taxon>Eukaryota</taxon>
        <taxon>Viridiplantae</taxon>
        <taxon>Streptophyta</taxon>
        <taxon>Embryophyta</taxon>
        <taxon>Tracheophyta</taxon>
        <taxon>Spermatophyta</taxon>
        <taxon>Magnoliopsida</taxon>
        <taxon>eudicotyledons</taxon>
        <taxon>Gunneridae</taxon>
        <taxon>Pentapetalae</taxon>
        <taxon>rosids</taxon>
        <taxon>malvids</taxon>
        <taxon>Brassicales</taxon>
        <taxon>Brassicaceae</taxon>
        <taxon>Brassiceae</taxon>
        <taxon>Brassica</taxon>
    </lineage>
</organism>
<evidence type="ECO:0000256" key="2">
    <source>
        <dbReference type="ARBA" id="ARBA00009731"/>
    </source>
</evidence>
<dbReference type="InterPro" id="IPR037176">
    <property type="entry name" value="Osmotin/thaumatin-like_sf"/>
</dbReference>
<evidence type="ECO:0000313" key="10">
    <source>
        <dbReference type="Proteomes" id="UP000694005"/>
    </source>
</evidence>
<dbReference type="PANTHER" id="PTHR12154">
    <property type="entry name" value="GLYCOSYL TRANSFERASE-RELATED"/>
    <property type="match status" value="1"/>
</dbReference>
<dbReference type="PROSITE" id="PS00316">
    <property type="entry name" value="THAUMATIN_1"/>
    <property type="match status" value="1"/>
</dbReference>
<name>A0A8D9LRD4_BRACM</name>
<dbReference type="EMBL" id="LS974619">
    <property type="protein sequence ID" value="CAG7883810.1"/>
    <property type="molecule type" value="Genomic_DNA"/>
</dbReference>
<dbReference type="GO" id="GO:0005789">
    <property type="term" value="C:endoplasmic reticulum membrane"/>
    <property type="evidence" value="ECO:0007669"/>
    <property type="project" value="UniProtKB-SubCell"/>
</dbReference>
<dbReference type="Pfam" id="PF00314">
    <property type="entry name" value="Thaumatin"/>
    <property type="match status" value="1"/>
</dbReference>
<feature type="transmembrane region" description="Helical" evidence="8">
    <location>
        <begin position="467"/>
        <end position="487"/>
    </location>
</feature>
<feature type="transmembrane region" description="Helical" evidence="8">
    <location>
        <begin position="331"/>
        <end position="351"/>
    </location>
</feature>
<dbReference type="InterPro" id="IPR013969">
    <property type="entry name" value="Oligosacch_biosynth_Alg14"/>
</dbReference>
<dbReference type="Gene3D" id="2.60.110.10">
    <property type="entry name" value="Thaumatin"/>
    <property type="match status" value="1"/>
</dbReference>
<dbReference type="Gramene" id="A03p51530.2_BraZ1">
    <property type="protein sequence ID" value="A03p51530.2_BraZ1.CDS"/>
    <property type="gene ID" value="A03g51530.2_BraZ1"/>
</dbReference>
<protein>
    <recommendedName>
        <fullName evidence="3">UDP-N-acetylglucosamine transferase subunit ALG14</fullName>
    </recommendedName>
</protein>
<dbReference type="GO" id="GO:0006488">
    <property type="term" value="P:dolichol-linked oligosaccharide biosynthetic process"/>
    <property type="evidence" value="ECO:0007669"/>
    <property type="project" value="InterPro"/>
</dbReference>
<dbReference type="SUPFAM" id="SSF49870">
    <property type="entry name" value="Osmotin, thaumatin-like protein"/>
    <property type="match status" value="1"/>
</dbReference>
<gene>
    <name evidence="9" type="ORF">BRAPAZ1V2_A03P51530.2</name>
</gene>
<keyword evidence="7 8" id="KW-0472">Membrane</keyword>
<proteinExistence type="inferred from homology"/>
<accession>A0A8D9LRD4</accession>
<dbReference type="Pfam" id="PF08660">
    <property type="entry name" value="Alg14"/>
    <property type="match status" value="1"/>
</dbReference>
<evidence type="ECO:0000256" key="8">
    <source>
        <dbReference type="SAM" id="Phobius"/>
    </source>
</evidence>
<comment type="similarity">
    <text evidence="2">Belongs to the ALG14 family.</text>
</comment>
<keyword evidence="6 8" id="KW-1133">Transmembrane helix</keyword>
<keyword evidence="4 8" id="KW-0812">Transmembrane</keyword>
<dbReference type="AlphaFoldDB" id="A0A8D9LRD4"/>
<feature type="transmembrane region" description="Helical" evidence="8">
    <location>
        <begin position="443"/>
        <end position="461"/>
    </location>
</feature>
<dbReference type="SMART" id="SM00205">
    <property type="entry name" value="THN"/>
    <property type="match status" value="1"/>
</dbReference>
<evidence type="ECO:0000256" key="7">
    <source>
        <dbReference type="ARBA" id="ARBA00023136"/>
    </source>
</evidence>
<evidence type="ECO:0000256" key="6">
    <source>
        <dbReference type="ARBA" id="ARBA00022989"/>
    </source>
</evidence>
<evidence type="ECO:0000256" key="5">
    <source>
        <dbReference type="ARBA" id="ARBA00022824"/>
    </source>
</evidence>
<comment type="subcellular location">
    <subcellularLocation>
        <location evidence="1">Endoplasmic reticulum membrane</location>
        <topology evidence="1">Single-pass membrane protein</topology>
    </subcellularLocation>
</comment>
<evidence type="ECO:0000256" key="1">
    <source>
        <dbReference type="ARBA" id="ARBA00004389"/>
    </source>
</evidence>
<sequence length="546" mass="60997">MAKKLVLIVLLASHLFVSGTFLFLTMFAGVLSGSILTIENKCNQTVWPVIFSYDSNLSTTGFVLRSGEARVLQAPSSWYGLISARTLCSTNSSGYFSCATGDCESGFIECPGSYSWSAVTYVYFRMDHGGVSSYTITVEHGYNLPLVVVPSQPSQTCISAGCLVDLNKTCPEDLGFFTGGKQIGCISACRKYNTKEICCTNDFRSKQRCERTMYTKNFEQACPLTYSYAFEDNNSTMTCPKSTDFVLTFCPSSIPNNTRRFISFSRVDHCCCGCGNAVKSRRPLKNSTPILLDPVSVVDLLFRLLEGEERASMEEHHHCCIYSKMLSKCTFPSLLIILSIFLMVRVVYVLYRCGKPFPKGASPSFSTLVVLGSGGHTAEMLSLLSVLRMDRYTPRFYIAAATDTMSLHKARSFEDSLVDKSAVKEASLQYTQIYRSREVGQSYVTSVWTTIVAIVHALWLMIRIRPQVILCNGPGTCIPLCVIAFLFKVLGVRWSSIFYVESVARVKRLSLSGLLLYKLRMADQFFVQWPQLQKNYPRAHYVGCLM</sequence>
<dbReference type="FunFam" id="3.40.50.2000:FF:000182">
    <property type="entry name" value="UDP-N-acetylglucosamine transferase subunit ALG14 isogeny"/>
    <property type="match status" value="1"/>
</dbReference>
<evidence type="ECO:0000256" key="3">
    <source>
        <dbReference type="ARBA" id="ARBA00017467"/>
    </source>
</evidence>
<keyword evidence="5" id="KW-0256">Endoplasmic reticulum</keyword>
<dbReference type="InterPro" id="IPR017949">
    <property type="entry name" value="Thaumatin_CS"/>
</dbReference>
<dbReference type="Proteomes" id="UP000694005">
    <property type="component" value="Chromosome A03"/>
</dbReference>
<dbReference type="Gene3D" id="3.40.50.2000">
    <property type="entry name" value="Glycogen Phosphorylase B"/>
    <property type="match status" value="1"/>
</dbReference>